<dbReference type="GO" id="GO:0008446">
    <property type="term" value="F:GDP-mannose 4,6-dehydratase activity"/>
    <property type="evidence" value="ECO:0007669"/>
    <property type="project" value="UniProtKB-EC"/>
</dbReference>
<dbReference type="Gene3D" id="3.40.50.720">
    <property type="entry name" value="NAD(P)-binding Rossmann-like Domain"/>
    <property type="match status" value="1"/>
</dbReference>
<organism evidence="6 7">
    <name type="scientific">Leptospira kanakyensis</name>
    <dbReference type="NCBI Taxonomy" id="2484968"/>
    <lineage>
        <taxon>Bacteria</taxon>
        <taxon>Pseudomonadati</taxon>
        <taxon>Spirochaetota</taxon>
        <taxon>Spirochaetia</taxon>
        <taxon>Leptospirales</taxon>
        <taxon>Leptospiraceae</taxon>
        <taxon>Leptospira</taxon>
    </lineage>
</organism>
<keyword evidence="7" id="KW-1185">Reference proteome</keyword>
<dbReference type="GO" id="GO:0019673">
    <property type="term" value="P:GDP-mannose metabolic process"/>
    <property type="evidence" value="ECO:0007669"/>
    <property type="project" value="InterPro"/>
</dbReference>
<sequence length="319" mass="36252">MRVLVIGHSGQDGKLLVEDLRNADHSIFGFSGKSYFSSEEIKLSVQPKLEDIESLKYLLKVFKPDQIYYLAAYNKSAEEKDLEDIQEDFLKYQLVNSTGLLNVLVAMKEELPKTRLFYASSSLIYSGEGDVPLDESSPMIPNGFYGITKAEGVWIAEYFRKVYGLFVSVGILFNHESGYRKESFLTQKIIRGAIRIASGSNEKLILGDLDARVDWSYAFDFIEAFQKILSCNEPDTYIVASGESHSVAEFAEQTFAFFNLNASDYLLENKQLLNRKSTLRVGNPSKLITKTGWKRSIDFKTFVQQLIKDTLVELERKQT</sequence>
<comment type="caution">
    <text evidence="6">The sequence shown here is derived from an EMBL/GenBank/DDBJ whole genome shotgun (WGS) entry which is preliminary data.</text>
</comment>
<evidence type="ECO:0000256" key="1">
    <source>
        <dbReference type="ARBA" id="ARBA00001937"/>
    </source>
</evidence>
<evidence type="ECO:0000256" key="4">
    <source>
        <dbReference type="ARBA" id="ARBA00023239"/>
    </source>
</evidence>
<dbReference type="PANTHER" id="PTHR43715:SF1">
    <property type="entry name" value="GDP-MANNOSE 4,6 DEHYDRATASE"/>
    <property type="match status" value="1"/>
</dbReference>
<dbReference type="Gene3D" id="3.90.25.10">
    <property type="entry name" value="UDP-galactose 4-epimerase, domain 1"/>
    <property type="match status" value="1"/>
</dbReference>
<dbReference type="EC" id="4.2.1.47" evidence="3"/>
<dbReference type="EMBL" id="RQFF01000016">
    <property type="protein sequence ID" value="TGK71819.1"/>
    <property type="molecule type" value="Genomic_DNA"/>
</dbReference>
<dbReference type="InterPro" id="IPR036291">
    <property type="entry name" value="NAD(P)-bd_dom_sf"/>
</dbReference>
<evidence type="ECO:0000256" key="3">
    <source>
        <dbReference type="ARBA" id="ARBA00011989"/>
    </source>
</evidence>
<protein>
    <recommendedName>
        <fullName evidence="3">GDP-mannose 4,6-dehydratase</fullName>
        <ecNumber evidence="3">4.2.1.47</ecNumber>
    </recommendedName>
</protein>
<dbReference type="AlphaFoldDB" id="A0A6N4QGA2"/>
<proteinExistence type="inferred from homology"/>
<evidence type="ECO:0000259" key="5">
    <source>
        <dbReference type="Pfam" id="PF16363"/>
    </source>
</evidence>
<dbReference type="OrthoDB" id="9779902at2"/>
<comment type="similarity">
    <text evidence="2">Belongs to the NAD(P)-dependent epimerase/dehydratase family. GDP-mannose 4,6-dehydratase subfamily.</text>
</comment>
<accession>A0A6N4QGA2</accession>
<reference evidence="6" key="1">
    <citation type="journal article" date="2019" name="PLoS Negl. Trop. Dis.">
        <title>Revisiting the worldwide diversity of Leptospira species in the environment.</title>
        <authorList>
            <person name="Vincent A.T."/>
            <person name="Schiettekatte O."/>
            <person name="Bourhy P."/>
            <person name="Veyrier F.J."/>
            <person name="Picardeau M."/>
        </authorList>
    </citation>
    <scope>NUCLEOTIDE SEQUENCE [LARGE SCALE GENOMIC DNA]</scope>
    <source>
        <strain evidence="6">201800293</strain>
    </source>
</reference>
<dbReference type="Pfam" id="PF16363">
    <property type="entry name" value="GDP_Man_Dehyd"/>
    <property type="match status" value="1"/>
</dbReference>
<evidence type="ECO:0000256" key="2">
    <source>
        <dbReference type="ARBA" id="ARBA00009263"/>
    </source>
</evidence>
<comment type="cofactor">
    <cofactor evidence="1">
        <name>NADP(+)</name>
        <dbReference type="ChEBI" id="CHEBI:58349"/>
    </cofactor>
</comment>
<keyword evidence="4" id="KW-0456">Lyase</keyword>
<dbReference type="InterPro" id="IPR006368">
    <property type="entry name" value="GDP_Man_deHydtase"/>
</dbReference>
<dbReference type="RefSeq" id="WP_135633067.1">
    <property type="nucleotide sequence ID" value="NZ_RQFE01000014.1"/>
</dbReference>
<dbReference type="InterPro" id="IPR016040">
    <property type="entry name" value="NAD(P)-bd_dom"/>
</dbReference>
<evidence type="ECO:0000313" key="7">
    <source>
        <dbReference type="Proteomes" id="UP000297239"/>
    </source>
</evidence>
<dbReference type="Proteomes" id="UP000297239">
    <property type="component" value="Unassembled WGS sequence"/>
</dbReference>
<dbReference type="PANTHER" id="PTHR43715">
    <property type="entry name" value="GDP-MANNOSE 4,6-DEHYDRATASE"/>
    <property type="match status" value="1"/>
</dbReference>
<evidence type="ECO:0000313" key="6">
    <source>
        <dbReference type="EMBL" id="TGK71819.1"/>
    </source>
</evidence>
<gene>
    <name evidence="6" type="ORF">EHQ18_07580</name>
</gene>
<feature type="domain" description="NAD(P)-binding" evidence="5">
    <location>
        <begin position="4"/>
        <end position="305"/>
    </location>
</feature>
<dbReference type="SUPFAM" id="SSF51735">
    <property type="entry name" value="NAD(P)-binding Rossmann-fold domains"/>
    <property type="match status" value="1"/>
</dbReference>
<name>A0A6N4QGA2_9LEPT</name>